<gene>
    <name evidence="1" type="ORF">GCM10022406_37910</name>
</gene>
<organism evidence="1 2">
    <name type="scientific">Hymenobacter algoricola</name>
    <dbReference type="NCBI Taxonomy" id="486267"/>
    <lineage>
        <taxon>Bacteria</taxon>
        <taxon>Pseudomonadati</taxon>
        <taxon>Bacteroidota</taxon>
        <taxon>Cytophagia</taxon>
        <taxon>Cytophagales</taxon>
        <taxon>Hymenobacteraceae</taxon>
        <taxon>Hymenobacter</taxon>
    </lineage>
</organism>
<evidence type="ECO:0000313" key="1">
    <source>
        <dbReference type="EMBL" id="GAA3952616.1"/>
    </source>
</evidence>
<keyword evidence="2" id="KW-1185">Reference proteome</keyword>
<protein>
    <recommendedName>
        <fullName evidence="3">ADP-ribosylation/crystallin J1</fullName>
    </recommendedName>
</protein>
<dbReference type="EMBL" id="BAABDH010000111">
    <property type="protein sequence ID" value="GAA3952616.1"/>
    <property type="molecule type" value="Genomic_DNA"/>
</dbReference>
<evidence type="ECO:0000313" key="2">
    <source>
        <dbReference type="Proteomes" id="UP001499909"/>
    </source>
</evidence>
<sequence length="119" mass="12969">MRHEPAALLLFRPVDQAELDLIAATDWLAFPPGGPGQWVFYPVLQEEYGTQPACDWSGPDSGVGYVVRCAVDADYAAQFPGQTVGHAHHEELWVPAAELTEFNRNILGRIEVVAIVPAG</sequence>
<accession>A0ABP7NRN8</accession>
<comment type="caution">
    <text evidence="1">The sequence shown here is derived from an EMBL/GenBank/DDBJ whole genome shotgun (WGS) entry which is preliminary data.</text>
</comment>
<reference evidence="2" key="1">
    <citation type="journal article" date="2019" name="Int. J. Syst. Evol. Microbiol.">
        <title>The Global Catalogue of Microorganisms (GCM) 10K type strain sequencing project: providing services to taxonomists for standard genome sequencing and annotation.</title>
        <authorList>
            <consortium name="The Broad Institute Genomics Platform"/>
            <consortium name="The Broad Institute Genome Sequencing Center for Infectious Disease"/>
            <person name="Wu L."/>
            <person name="Ma J."/>
        </authorList>
    </citation>
    <scope>NUCLEOTIDE SEQUENCE [LARGE SCALE GENOMIC DNA]</scope>
    <source>
        <strain evidence="2">JCM 17214</strain>
    </source>
</reference>
<proteinExistence type="predicted"/>
<dbReference type="Proteomes" id="UP001499909">
    <property type="component" value="Unassembled WGS sequence"/>
</dbReference>
<dbReference type="RefSeq" id="WP_345117399.1">
    <property type="nucleotide sequence ID" value="NZ_BAABDH010000111.1"/>
</dbReference>
<name>A0ABP7NRN8_9BACT</name>
<evidence type="ECO:0008006" key="3">
    <source>
        <dbReference type="Google" id="ProtNLM"/>
    </source>
</evidence>